<evidence type="ECO:0000313" key="1">
    <source>
        <dbReference type="EMBL" id="CAG8812570.1"/>
    </source>
</evidence>
<name>A0A9N9K5T0_9GLOM</name>
<reference evidence="1" key="1">
    <citation type="submission" date="2021-06" db="EMBL/GenBank/DDBJ databases">
        <authorList>
            <person name="Kallberg Y."/>
            <person name="Tangrot J."/>
            <person name="Rosling A."/>
        </authorList>
    </citation>
    <scope>NUCLEOTIDE SEQUENCE</scope>
    <source>
        <strain evidence="1">FL966</strain>
    </source>
</reference>
<protein>
    <submittedName>
        <fullName evidence="1">22392_t:CDS:1</fullName>
    </submittedName>
</protein>
<organism evidence="1 2">
    <name type="scientific">Cetraspora pellucida</name>
    <dbReference type="NCBI Taxonomy" id="1433469"/>
    <lineage>
        <taxon>Eukaryota</taxon>
        <taxon>Fungi</taxon>
        <taxon>Fungi incertae sedis</taxon>
        <taxon>Mucoromycota</taxon>
        <taxon>Glomeromycotina</taxon>
        <taxon>Glomeromycetes</taxon>
        <taxon>Diversisporales</taxon>
        <taxon>Gigasporaceae</taxon>
        <taxon>Cetraspora</taxon>
    </lineage>
</organism>
<feature type="non-terminal residue" evidence="1">
    <location>
        <position position="1"/>
    </location>
</feature>
<dbReference type="AlphaFoldDB" id="A0A9N9K5T0"/>
<dbReference type="EMBL" id="CAJVQA010039972">
    <property type="protein sequence ID" value="CAG8812570.1"/>
    <property type="molecule type" value="Genomic_DNA"/>
</dbReference>
<dbReference type="Proteomes" id="UP000789759">
    <property type="component" value="Unassembled WGS sequence"/>
</dbReference>
<gene>
    <name evidence="1" type="ORF">CPELLU_LOCUS18814</name>
</gene>
<comment type="caution">
    <text evidence="1">The sequence shown here is derived from an EMBL/GenBank/DDBJ whole genome shotgun (WGS) entry which is preliminary data.</text>
</comment>
<sequence length="284" mass="32249">DPSSSSSINRAQLMSSLKRSNSISSLKSVASIAAMREIIYESPPCKIFCWTNGNWRPLTTKDICVVEVRITTMNKGCWAILLKNSNRMVLNAWIHPNTPIDRDSETTISISCDMGLNKEFYRVSMPTFEDADRFFANLNKVKQLPVENHSHLLPQGLLKSRSSSLQSLKQNDEKSMTLAMECRCRVFLQNDHGIWTNLGWGNMKLEVESPSQRKKILITSEKQNKKLVDSFVREDGVERVGRAGVAITLNNVDKTNNRRIIYMMQMKEEATAVKAFGIMKQGNR</sequence>
<evidence type="ECO:0000313" key="2">
    <source>
        <dbReference type="Proteomes" id="UP000789759"/>
    </source>
</evidence>
<keyword evidence="2" id="KW-1185">Reference proteome</keyword>
<dbReference type="SUPFAM" id="SSF50729">
    <property type="entry name" value="PH domain-like"/>
    <property type="match status" value="1"/>
</dbReference>
<proteinExistence type="predicted"/>
<dbReference type="OrthoDB" id="6244550at2759"/>
<accession>A0A9N9K5T0</accession>